<feature type="transmembrane region" description="Helical" evidence="8">
    <location>
        <begin position="200"/>
        <end position="223"/>
    </location>
</feature>
<dbReference type="EMBL" id="JAWXYG010000002">
    <property type="protein sequence ID" value="KAK4279972.1"/>
    <property type="molecule type" value="Genomic_DNA"/>
</dbReference>
<name>A0AAE1MZ92_9FABA</name>
<keyword evidence="6 8" id="KW-0472">Membrane</keyword>
<feature type="transmembrane region" description="Helical" evidence="8">
    <location>
        <begin position="394"/>
        <end position="416"/>
    </location>
</feature>
<evidence type="ECO:0000256" key="2">
    <source>
        <dbReference type="ARBA" id="ARBA00022448"/>
    </source>
</evidence>
<feature type="transmembrane region" description="Helical" evidence="8">
    <location>
        <begin position="370"/>
        <end position="388"/>
    </location>
</feature>
<dbReference type="AlphaFoldDB" id="A0AAE1MZ92"/>
<evidence type="ECO:0000256" key="1">
    <source>
        <dbReference type="ARBA" id="ARBA00004141"/>
    </source>
</evidence>
<feature type="transmembrane region" description="Helical" evidence="8">
    <location>
        <begin position="428"/>
        <end position="447"/>
    </location>
</feature>
<accession>A0AAE1MZ92</accession>
<comment type="subcellular location">
    <subcellularLocation>
        <location evidence="1">Membrane</location>
        <topology evidence="1">Multi-pass membrane protein</topology>
    </subcellularLocation>
</comment>
<feature type="transmembrane region" description="Helical" evidence="8">
    <location>
        <begin position="243"/>
        <end position="262"/>
    </location>
</feature>
<evidence type="ECO:0000256" key="8">
    <source>
        <dbReference type="SAM" id="Phobius"/>
    </source>
</evidence>
<reference evidence="10" key="1">
    <citation type="submission" date="2023-10" db="EMBL/GenBank/DDBJ databases">
        <title>Chromosome-level genome of the transformable northern wattle, Acacia crassicarpa.</title>
        <authorList>
            <person name="Massaro I."/>
            <person name="Sinha N.R."/>
            <person name="Poethig S."/>
            <person name="Leichty A.R."/>
        </authorList>
    </citation>
    <scope>NUCLEOTIDE SEQUENCE</scope>
    <source>
        <strain evidence="10">Acra3RX</strain>
        <tissue evidence="10">Leaf</tissue>
    </source>
</reference>
<keyword evidence="2" id="KW-0813">Transport</keyword>
<dbReference type="PANTHER" id="PTHR22950:SF643">
    <property type="entry name" value="AMINO ACID TRANSPORTER AVT6A"/>
    <property type="match status" value="1"/>
</dbReference>
<evidence type="ECO:0000313" key="11">
    <source>
        <dbReference type="Proteomes" id="UP001293593"/>
    </source>
</evidence>
<evidence type="ECO:0000256" key="6">
    <source>
        <dbReference type="ARBA" id="ARBA00023136"/>
    </source>
</evidence>
<feature type="region of interest" description="Disordered" evidence="7">
    <location>
        <begin position="1"/>
        <end position="26"/>
    </location>
</feature>
<dbReference type="PANTHER" id="PTHR22950">
    <property type="entry name" value="AMINO ACID TRANSPORTER"/>
    <property type="match status" value="1"/>
</dbReference>
<gene>
    <name evidence="10" type="ORF">QN277_011660</name>
</gene>
<proteinExistence type="predicted"/>
<feature type="domain" description="Amino acid transporter transmembrane" evidence="9">
    <location>
        <begin position="44"/>
        <end position="448"/>
    </location>
</feature>
<sequence length="462" mass="50166">MIIGNQKTEKKRSRKSKAGIDENAPLLPKTDKDVEVGFDDFNGASFSGAVLNLSTTIIGAGIMALPATLRELGLVPGILAIIFMVFLTEKSVEFMVRFTRAGKSVSYGGLIGDSFGNFGKSLAQMTIIVNNIGVLIVYVIILGDVLSGTSSSGDHHKGVLEGRFGVHWWTGRTFVVLFTTLAIFAPLVSFKRIDSLRFTSALSVALAVLFLVIAMGISIVKIIKGGLGMPRLFPVITDFMSVVKLFTAAPVLVCAYICHYNVHNIDNELEDSSQMRGVVRSSLLLCSSVYIMTSFFGFLLFGEGTLDDVLANFDTDLGIPCGSLLNDLVRLSYAAHLMLVFPVVFFPLRINVDGLLFPSSRPLVLDNFRFASMTTGLITLIFLGANFIPSIWDAFQFTGATASVSVGFIFPAAITLRDKYNIATKTDKILSVLMIALAVFSNIVAIYSDAYTLMKKNKPEFA</sequence>
<dbReference type="GO" id="GO:0031090">
    <property type="term" value="C:organelle membrane"/>
    <property type="evidence" value="ECO:0007669"/>
    <property type="project" value="UniProtKB-ARBA"/>
</dbReference>
<dbReference type="Proteomes" id="UP001293593">
    <property type="component" value="Unassembled WGS sequence"/>
</dbReference>
<keyword evidence="11" id="KW-1185">Reference proteome</keyword>
<comment type="caution">
    <text evidence="10">The sequence shown here is derived from an EMBL/GenBank/DDBJ whole genome shotgun (WGS) entry which is preliminary data.</text>
</comment>
<evidence type="ECO:0000259" key="9">
    <source>
        <dbReference type="Pfam" id="PF01490"/>
    </source>
</evidence>
<keyword evidence="4" id="KW-0029">Amino-acid transport</keyword>
<feature type="transmembrane region" description="Helical" evidence="8">
    <location>
        <begin position="49"/>
        <end position="66"/>
    </location>
</feature>
<organism evidence="10 11">
    <name type="scientific">Acacia crassicarpa</name>
    <name type="common">northern wattle</name>
    <dbReference type="NCBI Taxonomy" id="499986"/>
    <lineage>
        <taxon>Eukaryota</taxon>
        <taxon>Viridiplantae</taxon>
        <taxon>Streptophyta</taxon>
        <taxon>Embryophyta</taxon>
        <taxon>Tracheophyta</taxon>
        <taxon>Spermatophyta</taxon>
        <taxon>Magnoliopsida</taxon>
        <taxon>eudicotyledons</taxon>
        <taxon>Gunneridae</taxon>
        <taxon>Pentapetalae</taxon>
        <taxon>rosids</taxon>
        <taxon>fabids</taxon>
        <taxon>Fabales</taxon>
        <taxon>Fabaceae</taxon>
        <taxon>Caesalpinioideae</taxon>
        <taxon>mimosoid clade</taxon>
        <taxon>Acacieae</taxon>
        <taxon>Acacia</taxon>
    </lineage>
</organism>
<evidence type="ECO:0000313" key="10">
    <source>
        <dbReference type="EMBL" id="KAK4279972.1"/>
    </source>
</evidence>
<keyword evidence="3 8" id="KW-0812">Transmembrane</keyword>
<dbReference type="GO" id="GO:0015179">
    <property type="term" value="F:L-amino acid transmembrane transporter activity"/>
    <property type="evidence" value="ECO:0007669"/>
    <property type="project" value="TreeGrafter"/>
</dbReference>
<evidence type="ECO:0000256" key="4">
    <source>
        <dbReference type="ARBA" id="ARBA00022970"/>
    </source>
</evidence>
<evidence type="ECO:0000256" key="7">
    <source>
        <dbReference type="SAM" id="MobiDB-lite"/>
    </source>
</evidence>
<dbReference type="Pfam" id="PF01490">
    <property type="entry name" value="Aa_trans"/>
    <property type="match status" value="1"/>
</dbReference>
<dbReference type="InterPro" id="IPR013057">
    <property type="entry name" value="AA_transpt_TM"/>
</dbReference>
<feature type="transmembrane region" description="Helical" evidence="8">
    <location>
        <begin position="333"/>
        <end position="350"/>
    </location>
</feature>
<feature type="transmembrane region" description="Helical" evidence="8">
    <location>
        <begin position="283"/>
        <end position="302"/>
    </location>
</feature>
<protein>
    <recommendedName>
        <fullName evidence="9">Amino acid transporter transmembrane domain-containing protein</fullName>
    </recommendedName>
</protein>
<evidence type="ECO:0000256" key="5">
    <source>
        <dbReference type="ARBA" id="ARBA00022989"/>
    </source>
</evidence>
<feature type="transmembrane region" description="Helical" evidence="8">
    <location>
        <begin position="127"/>
        <end position="146"/>
    </location>
</feature>
<feature type="transmembrane region" description="Helical" evidence="8">
    <location>
        <begin position="72"/>
        <end position="88"/>
    </location>
</feature>
<feature type="transmembrane region" description="Helical" evidence="8">
    <location>
        <begin position="166"/>
        <end position="188"/>
    </location>
</feature>
<evidence type="ECO:0000256" key="3">
    <source>
        <dbReference type="ARBA" id="ARBA00022692"/>
    </source>
</evidence>
<keyword evidence="5 8" id="KW-1133">Transmembrane helix</keyword>